<keyword evidence="4" id="KW-1185">Reference proteome</keyword>
<keyword evidence="3" id="KW-0813">Transport</keyword>
<dbReference type="InterPro" id="IPR003501">
    <property type="entry name" value="PTS_EIIB_2/3"/>
</dbReference>
<dbReference type="CDD" id="cd05563">
    <property type="entry name" value="PTS_IIB_ascorbate"/>
    <property type="match status" value="1"/>
</dbReference>
<evidence type="ECO:0000259" key="2">
    <source>
        <dbReference type="PROSITE" id="PS51099"/>
    </source>
</evidence>
<reference evidence="3 4" key="1">
    <citation type="submission" date="2020-12" db="EMBL/GenBank/DDBJ databases">
        <title>Microbacterium sp. HY060.</title>
        <authorList>
            <person name="Zhou J."/>
        </authorList>
    </citation>
    <scope>NUCLEOTIDE SEQUENCE [LARGE SCALE GENOMIC DNA]</scope>
    <source>
        <strain evidence="3 4">HY60</strain>
    </source>
</reference>
<evidence type="ECO:0000313" key="4">
    <source>
        <dbReference type="Proteomes" id="UP000662814"/>
    </source>
</evidence>
<protein>
    <submittedName>
        <fullName evidence="3">PTS sugar transporter subunit IIB</fullName>
    </submittedName>
</protein>
<dbReference type="EMBL" id="CP061169">
    <property type="protein sequence ID" value="QPZ38182.1"/>
    <property type="molecule type" value="Genomic_DNA"/>
</dbReference>
<keyword evidence="3" id="KW-0762">Sugar transport</keyword>
<proteinExistence type="predicted"/>
<dbReference type="Gene3D" id="3.40.50.2300">
    <property type="match status" value="1"/>
</dbReference>
<gene>
    <name evidence="3" type="ORF">HCR76_15560</name>
</gene>
<evidence type="ECO:0000313" key="3">
    <source>
        <dbReference type="EMBL" id="QPZ38182.1"/>
    </source>
</evidence>
<dbReference type="Pfam" id="PF02302">
    <property type="entry name" value="PTS_IIB"/>
    <property type="match status" value="1"/>
</dbReference>
<dbReference type="InterPro" id="IPR013011">
    <property type="entry name" value="PTS_EIIB_2"/>
</dbReference>
<dbReference type="Proteomes" id="UP000662814">
    <property type="component" value="Chromosome"/>
</dbReference>
<name>A0ABX6YHB1_9MICO</name>
<evidence type="ECO:0000256" key="1">
    <source>
        <dbReference type="ARBA" id="ARBA00022679"/>
    </source>
</evidence>
<accession>A0ABX6YHB1</accession>
<dbReference type="SUPFAM" id="SSF52794">
    <property type="entry name" value="PTS system IIB component-like"/>
    <property type="match status" value="1"/>
</dbReference>
<dbReference type="RefSeq" id="WP_166987223.1">
    <property type="nucleotide sequence ID" value="NZ_CP061169.1"/>
</dbReference>
<keyword evidence="1" id="KW-0808">Transferase</keyword>
<feature type="domain" description="PTS EIIB type-2" evidence="2">
    <location>
        <begin position="1"/>
        <end position="90"/>
    </location>
</feature>
<dbReference type="PROSITE" id="PS51099">
    <property type="entry name" value="PTS_EIIB_TYPE_2"/>
    <property type="match status" value="1"/>
</dbReference>
<organism evidence="3 4">
    <name type="scientific">Paramicrobacterium chengjingii</name>
    <dbReference type="NCBI Taxonomy" id="2769067"/>
    <lineage>
        <taxon>Bacteria</taxon>
        <taxon>Bacillati</taxon>
        <taxon>Actinomycetota</taxon>
        <taxon>Actinomycetes</taxon>
        <taxon>Micrococcales</taxon>
        <taxon>Microbacteriaceae</taxon>
        <taxon>Paramicrobacterium</taxon>
    </lineage>
</organism>
<sequence length="92" mass="9755">MKIVCVCGLGMGSSLILKMTVEKAMQALGISSEVEHQAAGTMSGGDSDLIIASPDFADELSEYDNVVFIRNIVSVDEAKDAVKAFLDQRDAS</sequence>
<dbReference type="InterPro" id="IPR036095">
    <property type="entry name" value="PTS_EIIB-like_sf"/>
</dbReference>